<comment type="caution">
    <text evidence="1">The sequence shown here is derived from an EMBL/GenBank/DDBJ whole genome shotgun (WGS) entry which is preliminary data.</text>
</comment>
<keyword evidence="2" id="KW-1185">Reference proteome</keyword>
<dbReference type="Proteomes" id="UP001238603">
    <property type="component" value="Unassembled WGS sequence"/>
</dbReference>
<sequence length="123" mass="13642">MTPAWIVYAWPRLLCATDATPQLQLAHLSTRVLVPGDADHPAMGQTLWKGEWQHGTAGVAWDWVRLPVGVVAMVDPMSLVTNLQFLNPRGEVLAPADSARQLNEIVHALPWQQEVHRALGLMH</sequence>
<gene>
    <name evidence="1" type="ORF">QRD43_02275</name>
</gene>
<name>A0ABT7LCZ1_9BURK</name>
<evidence type="ECO:0000313" key="1">
    <source>
        <dbReference type="EMBL" id="MDL5030718.1"/>
    </source>
</evidence>
<organism evidence="1 2">
    <name type="scientific">Roseateles subflavus</name>
    <dbReference type="NCBI Taxonomy" id="3053353"/>
    <lineage>
        <taxon>Bacteria</taxon>
        <taxon>Pseudomonadati</taxon>
        <taxon>Pseudomonadota</taxon>
        <taxon>Betaproteobacteria</taxon>
        <taxon>Burkholderiales</taxon>
        <taxon>Sphaerotilaceae</taxon>
        <taxon>Roseateles</taxon>
    </lineage>
</organism>
<evidence type="ECO:0008006" key="3">
    <source>
        <dbReference type="Google" id="ProtNLM"/>
    </source>
</evidence>
<evidence type="ECO:0000313" key="2">
    <source>
        <dbReference type="Proteomes" id="UP001238603"/>
    </source>
</evidence>
<dbReference type="EMBL" id="JASVDS010000001">
    <property type="protein sequence ID" value="MDL5030718.1"/>
    <property type="molecule type" value="Genomic_DNA"/>
</dbReference>
<proteinExistence type="predicted"/>
<reference evidence="1 2" key="1">
    <citation type="submission" date="2023-06" db="EMBL/GenBank/DDBJ databases">
        <title>Pelomonas sp. APW6 16S ribosomal RNA gene genome sequencing and assembly.</title>
        <authorList>
            <person name="Woo H."/>
        </authorList>
    </citation>
    <scope>NUCLEOTIDE SEQUENCE [LARGE SCALE GENOMIC DNA]</scope>
    <source>
        <strain evidence="1 2">APW6</strain>
    </source>
</reference>
<accession>A0ABT7LCZ1</accession>
<dbReference type="RefSeq" id="WP_285980848.1">
    <property type="nucleotide sequence ID" value="NZ_JASVDS010000001.1"/>
</dbReference>
<dbReference type="Gene3D" id="3.10.450.610">
    <property type="match status" value="1"/>
</dbReference>
<protein>
    <recommendedName>
        <fullName evidence="3">RES domain-containing protein</fullName>
    </recommendedName>
</protein>